<dbReference type="InterPro" id="IPR000007">
    <property type="entry name" value="Tubby_C"/>
</dbReference>
<dbReference type="PANTHER" id="PTHR16517:SF148">
    <property type="entry name" value="TUBBY C-TERMINAL DOMAIN-CONTAINING PROTEIN"/>
    <property type="match status" value="1"/>
</dbReference>
<gene>
    <name evidence="4" type="ORF">AXG93_3960s1320</name>
</gene>
<reference evidence="4" key="1">
    <citation type="submission" date="2016-03" db="EMBL/GenBank/DDBJ databases">
        <title>Mechanisms controlling the formation of the plant cell surface in tip-growing cells are functionally conserved among land plants.</title>
        <authorList>
            <person name="Honkanen S."/>
            <person name="Jones V.A."/>
            <person name="Morieri G."/>
            <person name="Champion C."/>
            <person name="Hetherington A.J."/>
            <person name="Kelly S."/>
            <person name="Saint-Marcoux D."/>
            <person name="Proust H."/>
            <person name="Prescott H."/>
            <person name="Dolan L."/>
        </authorList>
    </citation>
    <scope>NUCLEOTIDE SEQUENCE [LARGE SCALE GENOMIC DNA]</scope>
    <source>
        <tissue evidence="4">Whole gametophyte</tissue>
    </source>
</reference>
<evidence type="ECO:0000259" key="3">
    <source>
        <dbReference type="Pfam" id="PF01167"/>
    </source>
</evidence>
<evidence type="ECO:0000313" key="4">
    <source>
        <dbReference type="EMBL" id="OAE20241.1"/>
    </source>
</evidence>
<organism evidence="4 5">
    <name type="scientific">Marchantia polymorpha subsp. ruderalis</name>
    <dbReference type="NCBI Taxonomy" id="1480154"/>
    <lineage>
        <taxon>Eukaryota</taxon>
        <taxon>Viridiplantae</taxon>
        <taxon>Streptophyta</taxon>
        <taxon>Embryophyta</taxon>
        <taxon>Marchantiophyta</taxon>
        <taxon>Marchantiopsida</taxon>
        <taxon>Marchantiidae</taxon>
        <taxon>Marchantiales</taxon>
        <taxon>Marchantiaceae</taxon>
        <taxon>Marchantia</taxon>
    </lineage>
</organism>
<feature type="compositionally biased region" description="Acidic residues" evidence="2">
    <location>
        <begin position="14"/>
        <end position="24"/>
    </location>
</feature>
<dbReference type="PRINTS" id="PR01573">
    <property type="entry name" value="SUPERTUBBY"/>
</dbReference>
<feature type="compositionally biased region" description="Basic and acidic residues" evidence="2">
    <location>
        <begin position="482"/>
        <end position="492"/>
    </location>
</feature>
<accession>A0A176VIU6</accession>
<proteinExistence type="inferred from homology"/>
<comment type="caution">
    <text evidence="4">The sequence shown here is derived from an EMBL/GenBank/DDBJ whole genome shotgun (WGS) entry which is preliminary data.</text>
</comment>
<feature type="domain" description="Tubby C-terminal" evidence="3">
    <location>
        <begin position="198"/>
        <end position="530"/>
    </location>
</feature>
<dbReference type="AlphaFoldDB" id="A0A176VIU6"/>
<dbReference type="InterPro" id="IPR025659">
    <property type="entry name" value="Tubby-like_C"/>
</dbReference>
<dbReference type="Gene3D" id="3.20.90.10">
    <property type="entry name" value="Tubby Protein, Chain A"/>
    <property type="match status" value="1"/>
</dbReference>
<dbReference type="PANTHER" id="PTHR16517">
    <property type="entry name" value="TUBBY-RELATED"/>
    <property type="match status" value="1"/>
</dbReference>
<evidence type="ECO:0000256" key="2">
    <source>
        <dbReference type="SAM" id="MobiDB-lite"/>
    </source>
</evidence>
<evidence type="ECO:0000256" key="1">
    <source>
        <dbReference type="ARBA" id="ARBA00007129"/>
    </source>
</evidence>
<feature type="region of interest" description="Disordered" evidence="2">
    <location>
        <begin position="14"/>
        <end position="51"/>
    </location>
</feature>
<dbReference type="EMBL" id="LVLJ01003657">
    <property type="protein sequence ID" value="OAE20241.1"/>
    <property type="molecule type" value="Genomic_DNA"/>
</dbReference>
<name>A0A176VIU6_MARPO</name>
<sequence length="536" mass="59697">MARGGKLIDEDDECNFTLADDDGDEPQKQQQQRTVCAASGGRGRGRGGEGAVSSFPLSGGFELMTLRRRFAEECVMWVSGQQRGWVALLLGARPQLPARIMCPPTASMRSLTGPATAGYTRVLSDRLEWEGQWANIASEILVLVLQKVQERAAADNDEMRRVVAMAAVCRSWRLIIQSHIAYNPFSSTGLLQFPSALRESGPPDKPMQCVMRRKGGTFVLYQSDCGSGQELRESKCNFMLGACKRWRPGHMMFMISADRRSFSRRSFGFMGKLRSNFWGTAFVLWDYHNSGSSRDGTSKARPVTFVRFTEDVVDGVGQRKMTCVVRAPRNKPRGLGCPMSQHGMSACFSPLAAKTFWRWSCISNMNNSFRSAHAPRGYQSLREDIGKSIIEEKAMTRSDSPPMDNLQKKLKLSGVPGLLKKGEKVAMFTSKIPEWDVRRQCWSLDFKGRATLPSMHNFQLLLPEGTSRSLDVSSSEDGESSDEARDNEDRREDSVVMQLGKIGKGLYALDYRYPLSAFQAFNIALSSFATTVGVEP</sequence>
<dbReference type="Pfam" id="PF01167">
    <property type="entry name" value="Tub"/>
    <property type="match status" value="1"/>
</dbReference>
<protein>
    <recommendedName>
        <fullName evidence="3">Tubby C-terminal domain-containing protein</fullName>
    </recommendedName>
</protein>
<keyword evidence="5" id="KW-1185">Reference proteome</keyword>
<dbReference type="Proteomes" id="UP000077202">
    <property type="component" value="Unassembled WGS sequence"/>
</dbReference>
<comment type="similarity">
    <text evidence="1">Belongs to the TUB family.</text>
</comment>
<dbReference type="SUPFAM" id="SSF54518">
    <property type="entry name" value="Tubby C-terminal domain-like"/>
    <property type="match status" value="1"/>
</dbReference>
<feature type="region of interest" description="Disordered" evidence="2">
    <location>
        <begin position="467"/>
        <end position="492"/>
    </location>
</feature>
<evidence type="ECO:0000313" key="5">
    <source>
        <dbReference type="Proteomes" id="UP000077202"/>
    </source>
</evidence>